<evidence type="ECO:0000313" key="1">
    <source>
        <dbReference type="EMBL" id="GAA5017722.1"/>
    </source>
</evidence>
<proteinExistence type="predicted"/>
<comment type="caution">
    <text evidence="1">The sequence shown here is derived from an EMBL/GenBank/DDBJ whole genome shotgun (WGS) entry which is preliminary data.</text>
</comment>
<keyword evidence="2" id="KW-1185">Reference proteome</keyword>
<accession>A0ABP9J3E4</accession>
<name>A0ABP9J3E4_9ACTN</name>
<organism evidence="1 2">
    <name type="scientific">Streptomyces siamensis</name>
    <dbReference type="NCBI Taxonomy" id="1274986"/>
    <lineage>
        <taxon>Bacteria</taxon>
        <taxon>Bacillati</taxon>
        <taxon>Actinomycetota</taxon>
        <taxon>Actinomycetes</taxon>
        <taxon>Kitasatosporales</taxon>
        <taxon>Streptomycetaceae</taxon>
        <taxon>Streptomyces</taxon>
    </lineage>
</organism>
<protein>
    <submittedName>
        <fullName evidence="1">Uncharacterized protein</fullName>
    </submittedName>
</protein>
<reference evidence="2" key="1">
    <citation type="journal article" date="2019" name="Int. J. Syst. Evol. Microbiol.">
        <title>The Global Catalogue of Microorganisms (GCM) 10K type strain sequencing project: providing services to taxonomists for standard genome sequencing and annotation.</title>
        <authorList>
            <consortium name="The Broad Institute Genomics Platform"/>
            <consortium name="The Broad Institute Genome Sequencing Center for Infectious Disease"/>
            <person name="Wu L."/>
            <person name="Ma J."/>
        </authorList>
    </citation>
    <scope>NUCLEOTIDE SEQUENCE [LARGE SCALE GENOMIC DNA]</scope>
    <source>
        <strain evidence="2">JCM 18409</strain>
    </source>
</reference>
<sequence length="112" mass="12185">MRVRDRYRTRRSTVTFGTEVSCEYLGIDDVRYNCPSGHLGRCPATKNVGRDMVVVESFSGPPSGGRTPRLSSPVRHGESVVVYPAAKGDLSVDIDIHVSGRAPAALRITRIA</sequence>
<dbReference type="EMBL" id="BAABKB010000016">
    <property type="protein sequence ID" value="GAA5017722.1"/>
    <property type="molecule type" value="Genomic_DNA"/>
</dbReference>
<dbReference type="Proteomes" id="UP001501759">
    <property type="component" value="Unassembled WGS sequence"/>
</dbReference>
<evidence type="ECO:0000313" key="2">
    <source>
        <dbReference type="Proteomes" id="UP001501759"/>
    </source>
</evidence>
<gene>
    <name evidence="1" type="ORF">GCM10023335_44550</name>
</gene>